<dbReference type="Pfam" id="PF00076">
    <property type="entry name" value="RRM_1"/>
    <property type="match status" value="1"/>
</dbReference>
<dbReference type="GO" id="GO:0005730">
    <property type="term" value="C:nucleolus"/>
    <property type="evidence" value="ECO:0007669"/>
    <property type="project" value="TreeGrafter"/>
</dbReference>
<dbReference type="GO" id="GO:0003723">
    <property type="term" value="F:RNA binding"/>
    <property type="evidence" value="ECO:0007669"/>
    <property type="project" value="UniProtKB-UniRule"/>
</dbReference>
<evidence type="ECO:0000313" key="5">
    <source>
        <dbReference type="EMBL" id="ODM19525.1"/>
    </source>
</evidence>
<dbReference type="Proteomes" id="UP000094569">
    <property type="component" value="Unassembled WGS sequence"/>
</dbReference>
<gene>
    <name evidence="5" type="ORF">SI65_04509</name>
</gene>
<protein>
    <recommendedName>
        <fullName evidence="4">RRM domain-containing protein</fullName>
    </recommendedName>
</protein>
<feature type="compositionally biased region" description="Basic and acidic residues" evidence="3">
    <location>
        <begin position="206"/>
        <end position="220"/>
    </location>
</feature>
<dbReference type="OrthoDB" id="48651at2759"/>
<dbReference type="STRING" id="573508.A0A1E3BEX0"/>
<evidence type="ECO:0000259" key="4">
    <source>
        <dbReference type="PROSITE" id="PS50102"/>
    </source>
</evidence>
<evidence type="ECO:0000256" key="3">
    <source>
        <dbReference type="SAM" id="MobiDB-lite"/>
    </source>
</evidence>
<dbReference type="SMART" id="SM00360">
    <property type="entry name" value="RRM"/>
    <property type="match status" value="1"/>
</dbReference>
<name>A0A1E3BEX0_ASPCR</name>
<feature type="domain" description="RRM" evidence="4">
    <location>
        <begin position="37"/>
        <end position="113"/>
    </location>
</feature>
<dbReference type="PANTHER" id="PTHR23236">
    <property type="entry name" value="EUKARYOTIC TRANSLATION INITIATION FACTOR 4B/4H"/>
    <property type="match status" value="1"/>
</dbReference>
<feature type="compositionally biased region" description="Basic residues" evidence="3">
    <location>
        <begin position="430"/>
        <end position="440"/>
    </location>
</feature>
<dbReference type="InterPro" id="IPR012677">
    <property type="entry name" value="Nucleotide-bd_a/b_plait_sf"/>
</dbReference>
<dbReference type="Gene3D" id="3.30.70.330">
    <property type="match status" value="1"/>
</dbReference>
<evidence type="ECO:0000256" key="1">
    <source>
        <dbReference type="ARBA" id="ARBA00022884"/>
    </source>
</evidence>
<feature type="compositionally biased region" description="Basic and acidic residues" evidence="3">
    <location>
        <begin position="157"/>
        <end position="182"/>
    </location>
</feature>
<evidence type="ECO:0000313" key="6">
    <source>
        <dbReference type="Proteomes" id="UP000094569"/>
    </source>
</evidence>
<feature type="compositionally biased region" description="Low complexity" evidence="3">
    <location>
        <begin position="389"/>
        <end position="402"/>
    </location>
</feature>
<dbReference type="InterPro" id="IPR000504">
    <property type="entry name" value="RRM_dom"/>
</dbReference>
<dbReference type="SUPFAM" id="SSF54928">
    <property type="entry name" value="RNA-binding domain, RBD"/>
    <property type="match status" value="1"/>
</dbReference>
<dbReference type="EMBL" id="JXNT01000004">
    <property type="protein sequence ID" value="ODM19525.1"/>
    <property type="molecule type" value="Genomic_DNA"/>
</dbReference>
<reference evidence="5 6" key="1">
    <citation type="journal article" date="2016" name="BMC Genomics">
        <title>Comparative genomic and transcriptomic analyses of the Fuzhuan brick tea-fermentation fungus Aspergillus cristatus.</title>
        <authorList>
            <person name="Ge Y."/>
            <person name="Wang Y."/>
            <person name="Liu Y."/>
            <person name="Tan Y."/>
            <person name="Ren X."/>
            <person name="Zhang X."/>
            <person name="Hyde K.D."/>
            <person name="Liu Y."/>
            <person name="Liu Z."/>
        </authorList>
    </citation>
    <scope>NUCLEOTIDE SEQUENCE [LARGE SCALE GENOMIC DNA]</scope>
    <source>
        <strain evidence="5 6">GZAAS20.1005</strain>
    </source>
</reference>
<keyword evidence="6" id="KW-1185">Reference proteome</keyword>
<proteinExistence type="predicted"/>
<feature type="compositionally biased region" description="Basic and acidic residues" evidence="3">
    <location>
        <begin position="303"/>
        <end position="355"/>
    </location>
</feature>
<dbReference type="FunFam" id="3.30.70.330:FF:000356">
    <property type="entry name" value="Translation initiation factor 4B"/>
    <property type="match status" value="1"/>
</dbReference>
<sequence length="440" mass="47188">MGPRPTPSASATGFNGYPAERPFATREPLPLPTQPPYTAHIGNLSFDATAADVEDLFAGCDVTNVRIVEDKMTKSPKGFGYVEFDNVDGLKKALDLSGATLQGRSIRVSIAEPPKERDVKEFDWTRKGPLPGPEPTQRRVPDRSTFGRALDNLSDAGSDRPPRRNFESDGKPRDFGNWERKGPLSPVGGAPREGGRRSSPAWGEGRSQEGSRPPRRELQERTPTAAELDNSWRSRMRPDQPSNPPSPAAAPASPAAPAAPAAPATRPKLNLQKRTVTQEVLSPAASTESKASPFGGAKPIDTATREKQVEERRQITLRQKKEADDKAKAEKAEKQKAAKEQAKAEKPDSNGKDGAEVPQGGKNFDILRRAGEDESGMAADQDPAEEAAKAAAASQEAPAAQSNGNWRSGPAEAEAAGDDEGWSTVSTQKRNNRRGGRALA</sequence>
<accession>A0A1E3BEX0</accession>
<feature type="region of interest" description="Disordered" evidence="3">
    <location>
        <begin position="118"/>
        <end position="440"/>
    </location>
</feature>
<keyword evidence="1 2" id="KW-0694">RNA-binding</keyword>
<comment type="caution">
    <text evidence="5">The sequence shown here is derived from an EMBL/GenBank/DDBJ whole genome shotgun (WGS) entry which is preliminary data.</text>
</comment>
<feature type="compositionally biased region" description="Low complexity" evidence="3">
    <location>
        <begin position="249"/>
        <end position="264"/>
    </location>
</feature>
<organism evidence="5 6">
    <name type="scientific">Aspergillus cristatus</name>
    <name type="common">Chinese Fuzhuan brick tea-fermentation fungus</name>
    <name type="synonym">Eurotium cristatum</name>
    <dbReference type="NCBI Taxonomy" id="573508"/>
    <lineage>
        <taxon>Eukaryota</taxon>
        <taxon>Fungi</taxon>
        <taxon>Dikarya</taxon>
        <taxon>Ascomycota</taxon>
        <taxon>Pezizomycotina</taxon>
        <taxon>Eurotiomycetes</taxon>
        <taxon>Eurotiomycetidae</taxon>
        <taxon>Eurotiales</taxon>
        <taxon>Aspergillaceae</taxon>
        <taxon>Aspergillus</taxon>
        <taxon>Aspergillus subgen. Aspergillus</taxon>
    </lineage>
</organism>
<dbReference type="AlphaFoldDB" id="A0A1E3BEX0"/>
<evidence type="ECO:0000256" key="2">
    <source>
        <dbReference type="PROSITE-ProRule" id="PRU00176"/>
    </source>
</evidence>
<feature type="region of interest" description="Disordered" evidence="3">
    <location>
        <begin position="1"/>
        <end position="35"/>
    </location>
</feature>
<feature type="compositionally biased region" description="Polar residues" evidence="3">
    <location>
        <begin position="272"/>
        <end position="290"/>
    </location>
</feature>
<dbReference type="PROSITE" id="PS50102">
    <property type="entry name" value="RRM"/>
    <property type="match status" value="1"/>
</dbReference>
<dbReference type="InterPro" id="IPR035979">
    <property type="entry name" value="RBD_domain_sf"/>
</dbReference>
<dbReference type="PANTHER" id="PTHR23236:SF11">
    <property type="entry name" value="EUKARYOTIC TRANSLATION INITIATION FACTOR 4H"/>
    <property type="match status" value="1"/>
</dbReference>
<dbReference type="VEuPathDB" id="FungiDB:SI65_04509"/>